<dbReference type="SUPFAM" id="SSF55594">
    <property type="entry name" value="HPr-like"/>
    <property type="match status" value="1"/>
</dbReference>
<dbReference type="PRINTS" id="PR00107">
    <property type="entry name" value="PHOSPHOCPHPR"/>
</dbReference>
<dbReference type="AlphaFoldDB" id="D9R9Q6"/>
<keyword evidence="2" id="KW-0963">Cytoplasm</keyword>
<dbReference type="GO" id="GO:0005737">
    <property type="term" value="C:cytoplasm"/>
    <property type="evidence" value="ECO:0007669"/>
    <property type="project" value="UniProtKB-SubCell"/>
</dbReference>
<proteinExistence type="predicted"/>
<dbReference type="PROSITE" id="PS51350">
    <property type="entry name" value="PTS_HPR_DOM"/>
    <property type="match status" value="1"/>
</dbReference>
<dbReference type="InterPro" id="IPR050399">
    <property type="entry name" value="HPr"/>
</dbReference>
<organism evidence="5 6">
    <name type="scientific">Lacrimispora saccharolytica (strain ATCC 35040 / DSM 2544 / NRCC 2533 / WM1)</name>
    <name type="common">Clostridium saccharolyticum</name>
    <dbReference type="NCBI Taxonomy" id="610130"/>
    <lineage>
        <taxon>Bacteria</taxon>
        <taxon>Bacillati</taxon>
        <taxon>Bacillota</taxon>
        <taxon>Clostridia</taxon>
        <taxon>Lachnospirales</taxon>
        <taxon>Lachnospiraceae</taxon>
        <taxon>Lacrimispora</taxon>
    </lineage>
</organism>
<dbReference type="OrthoDB" id="9809047at2"/>
<dbReference type="RefSeq" id="WP_013272197.1">
    <property type="nucleotide sequence ID" value="NC_014376.1"/>
</dbReference>
<evidence type="ECO:0000256" key="2">
    <source>
        <dbReference type="ARBA" id="ARBA00022490"/>
    </source>
</evidence>
<dbReference type="HOGENOM" id="CLU_136230_2_0_9"/>
<dbReference type="PaxDb" id="610130-Closa_1508"/>
<evidence type="ECO:0000259" key="4">
    <source>
        <dbReference type="PROSITE" id="PS51350"/>
    </source>
</evidence>
<dbReference type="NCBIfam" id="TIGR01003">
    <property type="entry name" value="PTS_HPr_family"/>
    <property type="match status" value="1"/>
</dbReference>
<keyword evidence="3" id="KW-0598">Phosphotransferase system</keyword>
<dbReference type="Pfam" id="PF00381">
    <property type="entry name" value="PTS-HPr"/>
    <property type="match status" value="1"/>
</dbReference>
<protein>
    <submittedName>
        <fullName evidence="5">Phosphotransferase system, phosphocarrier protein HPr</fullName>
    </submittedName>
</protein>
<sequence length="85" mass="9307">MISYEYIVTDRQGLHAMNALRLSRAASEYESHITLKSSKGTADCKDVLSLLGLGVRIGECLEFIAEGPDENKACDFLKGFLPANL</sequence>
<keyword evidence="6" id="KW-1185">Reference proteome</keyword>
<dbReference type="InterPro" id="IPR035895">
    <property type="entry name" value="HPr-like_sf"/>
</dbReference>
<dbReference type="GO" id="GO:0009401">
    <property type="term" value="P:phosphoenolpyruvate-dependent sugar phosphotransferase system"/>
    <property type="evidence" value="ECO:0007669"/>
    <property type="project" value="UniProtKB-KW"/>
</dbReference>
<dbReference type="GO" id="GO:0016740">
    <property type="term" value="F:transferase activity"/>
    <property type="evidence" value="ECO:0007669"/>
    <property type="project" value="UniProtKB-KW"/>
</dbReference>
<dbReference type="PANTHER" id="PTHR33705">
    <property type="entry name" value="PHOSPHOCARRIER PROTEIN HPR"/>
    <property type="match status" value="1"/>
</dbReference>
<comment type="subcellular location">
    <subcellularLocation>
        <location evidence="1">Cytoplasm</location>
    </subcellularLocation>
</comment>
<feature type="domain" description="HPr" evidence="4">
    <location>
        <begin position="1"/>
        <end position="85"/>
    </location>
</feature>
<dbReference type="InterPro" id="IPR000032">
    <property type="entry name" value="HPr-like"/>
</dbReference>
<gene>
    <name evidence="5" type="ordered locus">Closa_1508</name>
</gene>
<accession>D9R9Q6</accession>
<dbReference type="KEGG" id="csh:Closa_1508"/>
<evidence type="ECO:0000313" key="5">
    <source>
        <dbReference type="EMBL" id="ADL04106.1"/>
    </source>
</evidence>
<dbReference type="eggNOG" id="COG1925">
    <property type="taxonomic scope" value="Bacteria"/>
</dbReference>
<dbReference type="Proteomes" id="UP000001662">
    <property type="component" value="Chromosome"/>
</dbReference>
<evidence type="ECO:0000256" key="3">
    <source>
        <dbReference type="ARBA" id="ARBA00022683"/>
    </source>
</evidence>
<name>D9R9Q6_LACSW</name>
<dbReference type="STRING" id="610130.Closa_1508"/>
<evidence type="ECO:0000256" key="1">
    <source>
        <dbReference type="ARBA" id="ARBA00004496"/>
    </source>
</evidence>
<evidence type="ECO:0000313" key="6">
    <source>
        <dbReference type="Proteomes" id="UP000001662"/>
    </source>
</evidence>
<dbReference type="Gene3D" id="3.30.1340.10">
    <property type="entry name" value="HPr-like"/>
    <property type="match status" value="1"/>
</dbReference>
<dbReference type="PANTHER" id="PTHR33705:SF2">
    <property type="entry name" value="PHOSPHOCARRIER PROTEIN NPR"/>
    <property type="match status" value="1"/>
</dbReference>
<dbReference type="EMBL" id="CP002109">
    <property type="protein sequence ID" value="ADL04106.1"/>
    <property type="molecule type" value="Genomic_DNA"/>
</dbReference>
<reference evidence="5" key="1">
    <citation type="submission" date="2010-07" db="EMBL/GenBank/DDBJ databases">
        <title>Complete sequence of Clostridium saccharolyticum WM1.</title>
        <authorList>
            <consortium name="US DOE Joint Genome Institute"/>
            <person name="Lucas S."/>
            <person name="Copeland A."/>
            <person name="Lapidus A."/>
            <person name="Cheng J.-F."/>
            <person name="Bruce D."/>
            <person name="Goodwin L."/>
            <person name="Pitluck S."/>
            <person name="Chertkov O."/>
            <person name="Detter J.C."/>
            <person name="Han C."/>
            <person name="Tapia R."/>
            <person name="Land M."/>
            <person name="Hauser L."/>
            <person name="Chang Y.-J."/>
            <person name="Jeffries C."/>
            <person name="Kyrpides N."/>
            <person name="Ivanova N."/>
            <person name="Mikhailova N."/>
            <person name="Mouttaki H."/>
            <person name="Lin L."/>
            <person name="Zhou J."/>
            <person name="Hemme C.L."/>
            <person name="Woyke T."/>
        </authorList>
    </citation>
    <scope>NUCLEOTIDE SEQUENCE [LARGE SCALE GENOMIC DNA]</scope>
    <source>
        <strain evidence="5">WM1</strain>
    </source>
</reference>